<dbReference type="PANTHER" id="PTHR11559">
    <property type="entry name" value="CARBOXYLESTERASE"/>
    <property type="match status" value="1"/>
</dbReference>
<feature type="domain" description="Carboxylesterase type B" evidence="3">
    <location>
        <begin position="26"/>
        <end position="156"/>
    </location>
</feature>
<name>A0A1B6M9R1_9HEMI</name>
<evidence type="ECO:0000256" key="1">
    <source>
        <dbReference type="ARBA" id="ARBA00023180"/>
    </source>
</evidence>
<dbReference type="InterPro" id="IPR029058">
    <property type="entry name" value="AB_hydrolase_fold"/>
</dbReference>
<evidence type="ECO:0000259" key="3">
    <source>
        <dbReference type="Pfam" id="PF00135"/>
    </source>
</evidence>
<dbReference type="InterPro" id="IPR050309">
    <property type="entry name" value="Type-B_Carboxylest/Lipase"/>
</dbReference>
<gene>
    <name evidence="4" type="ORF">g.25776</name>
</gene>
<dbReference type="InterPro" id="IPR002018">
    <property type="entry name" value="CarbesteraseB"/>
</dbReference>
<accession>A0A1B6M9R1</accession>
<dbReference type="SUPFAM" id="SSF53474">
    <property type="entry name" value="alpha/beta-Hydrolases"/>
    <property type="match status" value="1"/>
</dbReference>
<dbReference type="AlphaFoldDB" id="A0A1B6M9R1"/>
<evidence type="ECO:0000313" key="4">
    <source>
        <dbReference type="EMBL" id="JAT32665.1"/>
    </source>
</evidence>
<organism evidence="4">
    <name type="scientific">Graphocephala atropunctata</name>
    <dbReference type="NCBI Taxonomy" id="36148"/>
    <lineage>
        <taxon>Eukaryota</taxon>
        <taxon>Metazoa</taxon>
        <taxon>Ecdysozoa</taxon>
        <taxon>Arthropoda</taxon>
        <taxon>Hexapoda</taxon>
        <taxon>Insecta</taxon>
        <taxon>Pterygota</taxon>
        <taxon>Neoptera</taxon>
        <taxon>Paraneoptera</taxon>
        <taxon>Hemiptera</taxon>
        <taxon>Auchenorrhyncha</taxon>
        <taxon>Membracoidea</taxon>
        <taxon>Cicadellidae</taxon>
        <taxon>Cicadellinae</taxon>
        <taxon>Cicadellini</taxon>
        <taxon>Graphocephala</taxon>
    </lineage>
</organism>
<protein>
    <recommendedName>
        <fullName evidence="3">Carboxylesterase type B domain-containing protein</fullName>
    </recommendedName>
</protein>
<keyword evidence="1" id="KW-0325">Glycoprotein</keyword>
<feature type="signal peptide" evidence="2">
    <location>
        <begin position="1"/>
        <end position="20"/>
    </location>
</feature>
<dbReference type="Pfam" id="PF00135">
    <property type="entry name" value="COesterase"/>
    <property type="match status" value="2"/>
</dbReference>
<sequence>MKWYYLSVCIEILIILGAHSQTNITLPTKKGLIIGHRFSPNPATGAHYDAFIGIPYGKIQGRFQLALPRDPWREPLITQSDGPACPQPTGSYNEDCLYLNVFTPVNASAVPGNLSVMAFIHGSGFTGSSSSSQMFGPDFLIPEGVILVAMNYRLGAPDLFTKAIAHSGSALAEWGLVSYTEATRRAKMLAQGLGCDTSQNDSSVLSCLQAVDIKSIIAHELIDLPINNIASGNSFCFVPVLDNYETAEKPFFNDTSLNNMMQQAAARAKPLITGFTTEEGIFKFEDNSWKLAQDNLAAFIPQNVQEALGDEEKTSLASDIALYYFPNAIDENKVEDLVRIYTDTMFAYPSIQVSKYFANLTYGYLFAYIGSWAPAPPYFAPYKLQGVRHADDLFYLFYSSLPGWGAQNLENCKVNQGNLNMKTNMVKWWTSFAKTGKPDPSWKTISENGYLVIDSQLSSMNTTMFESRFYNFWAGMKQQSGSSAGSLQLSLVWFFTSSLLMISVIR</sequence>
<dbReference type="InterPro" id="IPR019819">
    <property type="entry name" value="Carboxylesterase_B_CS"/>
</dbReference>
<evidence type="ECO:0000256" key="2">
    <source>
        <dbReference type="SAM" id="SignalP"/>
    </source>
</evidence>
<proteinExistence type="predicted"/>
<feature type="chain" id="PRO_5008588161" description="Carboxylesterase type B domain-containing protein" evidence="2">
    <location>
        <begin position="21"/>
        <end position="506"/>
    </location>
</feature>
<reference evidence="4" key="1">
    <citation type="submission" date="2015-11" db="EMBL/GenBank/DDBJ databases">
        <title>De novo transcriptome assembly of four potential Pierce s Disease insect vectors from Arizona vineyards.</title>
        <authorList>
            <person name="Tassone E.E."/>
        </authorList>
    </citation>
    <scope>NUCLEOTIDE SEQUENCE</scope>
</reference>
<dbReference type="PROSITE" id="PS00941">
    <property type="entry name" value="CARBOXYLESTERASE_B_2"/>
    <property type="match status" value="1"/>
</dbReference>
<feature type="domain" description="Carboxylesterase type B" evidence="3">
    <location>
        <begin position="158"/>
        <end position="473"/>
    </location>
</feature>
<keyword evidence="2" id="KW-0732">Signal</keyword>
<dbReference type="Gene3D" id="3.40.50.1820">
    <property type="entry name" value="alpha/beta hydrolase"/>
    <property type="match status" value="2"/>
</dbReference>
<dbReference type="EMBL" id="GEBQ01007312">
    <property type="protein sequence ID" value="JAT32665.1"/>
    <property type="molecule type" value="Transcribed_RNA"/>
</dbReference>